<dbReference type="InterPro" id="IPR006664">
    <property type="entry name" value="OMP_bac"/>
</dbReference>
<dbReference type="InterPro" id="IPR036737">
    <property type="entry name" value="OmpA-like_sf"/>
</dbReference>
<accession>A0A558CYJ4</accession>
<dbReference type="GO" id="GO:0007155">
    <property type="term" value="P:cell adhesion"/>
    <property type="evidence" value="ECO:0007669"/>
    <property type="project" value="InterPro"/>
</dbReference>
<keyword evidence="3 5" id="KW-0472">Membrane</keyword>
<evidence type="ECO:0000256" key="1">
    <source>
        <dbReference type="ARBA" id="ARBA00004442"/>
    </source>
</evidence>
<dbReference type="Gene3D" id="4.10.1080.10">
    <property type="entry name" value="TSP type-3 repeat"/>
    <property type="match status" value="1"/>
</dbReference>
<dbReference type="PRINTS" id="PR01023">
    <property type="entry name" value="NAFLGMOTY"/>
</dbReference>
<dbReference type="GO" id="GO:0009279">
    <property type="term" value="C:cell outer membrane"/>
    <property type="evidence" value="ECO:0007669"/>
    <property type="project" value="UniProtKB-SubCell"/>
</dbReference>
<evidence type="ECO:0000256" key="5">
    <source>
        <dbReference type="PROSITE-ProRule" id="PRU00473"/>
    </source>
</evidence>
<evidence type="ECO:0000256" key="6">
    <source>
        <dbReference type="SAM" id="MobiDB-lite"/>
    </source>
</evidence>
<reference evidence="8 9" key="1">
    <citation type="submission" date="2019-07" db="EMBL/GenBank/DDBJ databases">
        <title>The pathways for chlorine oxyanion respiration interact through the shared metabolite chlorate.</title>
        <authorList>
            <person name="Barnum T.P."/>
            <person name="Cheng Y."/>
            <person name="Hill K.A."/>
            <person name="Lucas L.N."/>
            <person name="Carlson H.K."/>
            <person name="Coates J.D."/>
        </authorList>
    </citation>
    <scope>NUCLEOTIDE SEQUENCE [LARGE SCALE GENOMIC DNA]</scope>
    <source>
        <strain evidence="8">BK-3</strain>
    </source>
</reference>
<dbReference type="Proteomes" id="UP000317355">
    <property type="component" value="Unassembled WGS sequence"/>
</dbReference>
<dbReference type="PANTHER" id="PTHR30329">
    <property type="entry name" value="STATOR ELEMENT OF FLAGELLAR MOTOR COMPLEX"/>
    <property type="match status" value="1"/>
</dbReference>
<dbReference type="Gene3D" id="3.30.1330.60">
    <property type="entry name" value="OmpA-like domain"/>
    <property type="match status" value="1"/>
</dbReference>
<gene>
    <name evidence="8" type="ORF">FHK82_11210</name>
</gene>
<organism evidence="8 9">
    <name type="scientific">Sedimenticola thiotaurini</name>
    <dbReference type="NCBI Taxonomy" id="1543721"/>
    <lineage>
        <taxon>Bacteria</taxon>
        <taxon>Pseudomonadati</taxon>
        <taxon>Pseudomonadota</taxon>
        <taxon>Gammaproteobacteria</taxon>
        <taxon>Chromatiales</taxon>
        <taxon>Sedimenticolaceae</taxon>
        <taxon>Sedimenticola</taxon>
    </lineage>
</organism>
<dbReference type="STRING" id="1543721.AAY24_04680"/>
<proteinExistence type="predicted"/>
<dbReference type="PROSITE" id="PS51123">
    <property type="entry name" value="OMPA_2"/>
    <property type="match status" value="1"/>
</dbReference>
<dbReference type="EMBL" id="VMRY01000048">
    <property type="protein sequence ID" value="TVT53838.1"/>
    <property type="molecule type" value="Genomic_DNA"/>
</dbReference>
<evidence type="ECO:0000256" key="4">
    <source>
        <dbReference type="ARBA" id="ARBA00023237"/>
    </source>
</evidence>
<evidence type="ECO:0000259" key="7">
    <source>
        <dbReference type="PROSITE" id="PS51123"/>
    </source>
</evidence>
<dbReference type="Pfam" id="PF00691">
    <property type="entry name" value="OmpA"/>
    <property type="match status" value="1"/>
</dbReference>
<dbReference type="SUPFAM" id="SSF103647">
    <property type="entry name" value="TSP type-3 repeat"/>
    <property type="match status" value="1"/>
</dbReference>
<comment type="caution">
    <text evidence="8">The sequence shown here is derived from an EMBL/GenBank/DDBJ whole genome shotgun (WGS) entry which is preliminary data.</text>
</comment>
<feature type="region of interest" description="Disordered" evidence="6">
    <location>
        <begin position="109"/>
        <end position="130"/>
    </location>
</feature>
<name>A0A558CYJ4_9GAMM</name>
<keyword evidence="4" id="KW-0998">Cell outer membrane</keyword>
<keyword evidence="2" id="KW-0732">Signal</keyword>
<evidence type="ECO:0000313" key="9">
    <source>
        <dbReference type="Proteomes" id="UP000317355"/>
    </source>
</evidence>
<dbReference type="SUPFAM" id="SSF103088">
    <property type="entry name" value="OmpA-like"/>
    <property type="match status" value="1"/>
</dbReference>
<dbReference type="AlphaFoldDB" id="A0A558CYJ4"/>
<dbReference type="InterPro" id="IPR003367">
    <property type="entry name" value="Thrombospondin_3-like_rpt"/>
</dbReference>
<dbReference type="Pfam" id="PF02412">
    <property type="entry name" value="TSP_3"/>
    <property type="match status" value="2"/>
</dbReference>
<dbReference type="GO" id="GO:0005509">
    <property type="term" value="F:calcium ion binding"/>
    <property type="evidence" value="ECO:0007669"/>
    <property type="project" value="InterPro"/>
</dbReference>
<comment type="subcellular location">
    <subcellularLocation>
        <location evidence="1">Cell outer membrane</location>
    </subcellularLocation>
</comment>
<dbReference type="PRINTS" id="PR01021">
    <property type="entry name" value="OMPADOMAIN"/>
</dbReference>
<dbReference type="InterPro" id="IPR028974">
    <property type="entry name" value="TSP_type-3_rpt"/>
</dbReference>
<evidence type="ECO:0000313" key="8">
    <source>
        <dbReference type="EMBL" id="TVT53838.1"/>
    </source>
</evidence>
<sequence>MSFSYIDCLSHYFKAEDVCTSGAIVNNREEKMAQLKHKKLIAMLAPLGLIGGMALSVEGLADNHNRYAIDASKGVVKNSAGECWFTVGGIMEKMEACGDMVAVDSDGDGVTDDKDQCPGTPRGAPVDAKGCPLDSDGDGVPDYLDKCPGTKAGAKVDKDGCEVMMKPMVEKVVIDNILLFDFDSATLKAGAADVLNSSYAKFKGKDEVKSVTIIGHTDSMGSDAYNQGLSERRANAVRDYLISQGADASKLMTQGAGESMPAFGNDTKAGRAMNRRVEFKVMMK</sequence>
<protein>
    <submittedName>
        <fullName evidence="8">OmpA family protein</fullName>
    </submittedName>
</protein>
<feature type="domain" description="OmpA-like" evidence="7">
    <location>
        <begin position="167"/>
        <end position="284"/>
    </location>
</feature>
<evidence type="ECO:0000256" key="3">
    <source>
        <dbReference type="ARBA" id="ARBA00023136"/>
    </source>
</evidence>
<evidence type="ECO:0000256" key="2">
    <source>
        <dbReference type="ARBA" id="ARBA00022729"/>
    </source>
</evidence>
<dbReference type="InterPro" id="IPR006665">
    <property type="entry name" value="OmpA-like"/>
</dbReference>
<dbReference type="CDD" id="cd07185">
    <property type="entry name" value="OmpA_C-like"/>
    <property type="match status" value="1"/>
</dbReference>
<dbReference type="PANTHER" id="PTHR30329:SF21">
    <property type="entry name" value="LIPOPROTEIN YIAD-RELATED"/>
    <property type="match status" value="1"/>
</dbReference>
<dbReference type="InterPro" id="IPR050330">
    <property type="entry name" value="Bact_OuterMem_StrucFunc"/>
</dbReference>